<evidence type="ECO:0000313" key="5">
    <source>
        <dbReference type="EMBL" id="KAG9066029.1"/>
    </source>
</evidence>
<keyword evidence="3" id="KW-0460">Magnesium</keyword>
<dbReference type="Proteomes" id="UP000707451">
    <property type="component" value="Unassembled WGS sequence"/>
</dbReference>
<evidence type="ECO:0000313" key="6">
    <source>
        <dbReference type="Proteomes" id="UP000707451"/>
    </source>
</evidence>
<dbReference type="EMBL" id="JAHRHY010000010">
    <property type="protein sequence ID" value="KAG9066029.1"/>
    <property type="molecule type" value="Genomic_DNA"/>
</dbReference>
<dbReference type="Gene3D" id="1.10.1410.10">
    <property type="match status" value="1"/>
</dbReference>
<comment type="caution">
    <text evidence="5">The sequence shown here is derived from an EMBL/GenBank/DDBJ whole genome shotgun (WGS) entry which is preliminary data.</text>
</comment>
<dbReference type="GO" id="GO:0046872">
    <property type="term" value="F:metal ion binding"/>
    <property type="evidence" value="ECO:0007669"/>
    <property type="project" value="UniProtKB-KW"/>
</dbReference>
<dbReference type="OrthoDB" id="2274644at2759"/>
<proteinExistence type="predicted"/>
<evidence type="ECO:0000256" key="3">
    <source>
        <dbReference type="ARBA" id="ARBA00022842"/>
    </source>
</evidence>
<dbReference type="InterPro" id="IPR002058">
    <property type="entry name" value="PAP_assoc"/>
</dbReference>
<dbReference type="GO" id="GO:0031123">
    <property type="term" value="P:RNA 3'-end processing"/>
    <property type="evidence" value="ECO:0007669"/>
    <property type="project" value="TreeGrafter"/>
</dbReference>
<organism evidence="5 6">
    <name type="scientific">Linnemannia hyalina</name>
    <dbReference type="NCBI Taxonomy" id="64524"/>
    <lineage>
        <taxon>Eukaryota</taxon>
        <taxon>Fungi</taxon>
        <taxon>Fungi incertae sedis</taxon>
        <taxon>Mucoromycota</taxon>
        <taxon>Mortierellomycotina</taxon>
        <taxon>Mortierellomycetes</taxon>
        <taxon>Mortierellales</taxon>
        <taxon>Mortierellaceae</taxon>
        <taxon>Linnemannia</taxon>
    </lineage>
</organism>
<keyword evidence="6" id="KW-1185">Reference proteome</keyword>
<dbReference type="PANTHER" id="PTHR12271:SF40">
    <property type="entry name" value="POLY(A) RNA POLYMERASE GLD2"/>
    <property type="match status" value="1"/>
</dbReference>
<evidence type="ECO:0000256" key="2">
    <source>
        <dbReference type="ARBA" id="ARBA00022723"/>
    </source>
</evidence>
<name>A0A9P7XU87_9FUNG</name>
<protein>
    <recommendedName>
        <fullName evidence="4">PAP-associated domain-containing protein</fullName>
    </recommendedName>
</protein>
<dbReference type="AlphaFoldDB" id="A0A9P7XU87"/>
<dbReference type="PANTHER" id="PTHR12271">
    <property type="entry name" value="POLY A POLYMERASE CID PAP -RELATED"/>
    <property type="match status" value="1"/>
</dbReference>
<gene>
    <name evidence="5" type="ORF">KI688_001248</name>
</gene>
<evidence type="ECO:0000256" key="1">
    <source>
        <dbReference type="ARBA" id="ARBA00022679"/>
    </source>
</evidence>
<keyword evidence="1" id="KW-0808">Transferase</keyword>
<reference evidence="5" key="1">
    <citation type="submission" date="2021-06" db="EMBL/GenBank/DDBJ databases">
        <title>Genome Sequence of Mortierella hyaline Strain SCG-10, a Cold-Adapted, Nitrate-Reducing Fungus Isolated from Soil in Minnesota, USA.</title>
        <authorList>
            <person name="Aldossari N."/>
        </authorList>
    </citation>
    <scope>NUCLEOTIDE SEQUENCE</scope>
    <source>
        <strain evidence="5">SCG-10</strain>
    </source>
</reference>
<feature type="domain" description="PAP-associated" evidence="4">
    <location>
        <begin position="6"/>
        <end position="64"/>
    </location>
</feature>
<dbReference type="Pfam" id="PF03828">
    <property type="entry name" value="PAP_assoc"/>
    <property type="match status" value="1"/>
</dbReference>
<sequence length="102" mass="11553">MLKSAGELLINFLKYFGHTFNYDTQEVNPRSGAVVLRSIVSFSPPTSDRTRNAYSIVIRDPFIANKNLAGNCRPSQLQDIKVCFQWSYSALFLGDIDTAFKR</sequence>
<accession>A0A9P7XU87</accession>
<dbReference type="GO" id="GO:0016779">
    <property type="term" value="F:nucleotidyltransferase activity"/>
    <property type="evidence" value="ECO:0007669"/>
    <property type="project" value="TreeGrafter"/>
</dbReference>
<evidence type="ECO:0000259" key="4">
    <source>
        <dbReference type="Pfam" id="PF03828"/>
    </source>
</evidence>
<keyword evidence="2" id="KW-0479">Metal-binding</keyword>
<dbReference type="SUPFAM" id="SSF81631">
    <property type="entry name" value="PAP/OAS1 substrate-binding domain"/>
    <property type="match status" value="1"/>
</dbReference>